<accession>A0AAP0K1A9</accession>
<keyword evidence="3" id="KW-1185">Reference proteome</keyword>
<evidence type="ECO:0000313" key="3">
    <source>
        <dbReference type="Proteomes" id="UP001420932"/>
    </source>
</evidence>
<comment type="caution">
    <text evidence="2">The sequence shown here is derived from an EMBL/GenBank/DDBJ whole genome shotgun (WGS) entry which is preliminary data.</text>
</comment>
<sequence length="98" mass="10724">MFHPMSLFTPESTSLSSPELYLPALRSFLLSDEMVEAVRRRVSRELVFKEGRAEAGEGVKQLVLAREIRRRRVGTVQELSTSSGEGGEGVDGAAEQGS</sequence>
<dbReference type="Proteomes" id="UP001420932">
    <property type="component" value="Unassembled WGS sequence"/>
</dbReference>
<name>A0AAP0K1A9_9MAGN</name>
<feature type="region of interest" description="Disordered" evidence="1">
    <location>
        <begin position="74"/>
        <end position="98"/>
    </location>
</feature>
<evidence type="ECO:0000256" key="1">
    <source>
        <dbReference type="SAM" id="MobiDB-lite"/>
    </source>
</evidence>
<dbReference type="AlphaFoldDB" id="A0AAP0K1A9"/>
<evidence type="ECO:0000313" key="2">
    <source>
        <dbReference type="EMBL" id="KAK9143480.1"/>
    </source>
</evidence>
<reference evidence="2 3" key="1">
    <citation type="submission" date="2024-01" db="EMBL/GenBank/DDBJ databases">
        <title>Genome assemblies of Stephania.</title>
        <authorList>
            <person name="Yang L."/>
        </authorList>
    </citation>
    <scope>NUCLEOTIDE SEQUENCE [LARGE SCALE GENOMIC DNA]</scope>
    <source>
        <strain evidence="2">YNDBR</strain>
        <tissue evidence="2">Leaf</tissue>
    </source>
</reference>
<organism evidence="2 3">
    <name type="scientific">Stephania yunnanensis</name>
    <dbReference type="NCBI Taxonomy" id="152371"/>
    <lineage>
        <taxon>Eukaryota</taxon>
        <taxon>Viridiplantae</taxon>
        <taxon>Streptophyta</taxon>
        <taxon>Embryophyta</taxon>
        <taxon>Tracheophyta</taxon>
        <taxon>Spermatophyta</taxon>
        <taxon>Magnoliopsida</taxon>
        <taxon>Ranunculales</taxon>
        <taxon>Menispermaceae</taxon>
        <taxon>Menispermoideae</taxon>
        <taxon>Cissampelideae</taxon>
        <taxon>Stephania</taxon>
    </lineage>
</organism>
<proteinExistence type="predicted"/>
<protein>
    <submittedName>
        <fullName evidence="2">Uncharacterized protein</fullName>
    </submittedName>
</protein>
<dbReference type="EMBL" id="JBBNAF010000005">
    <property type="protein sequence ID" value="KAK9143480.1"/>
    <property type="molecule type" value="Genomic_DNA"/>
</dbReference>
<gene>
    <name evidence="2" type="ORF">Syun_012880</name>
</gene>